<dbReference type="PANTHER" id="PTHR32268">
    <property type="entry name" value="HOMOSERINE O-ACETYLTRANSFERASE"/>
    <property type="match status" value="1"/>
</dbReference>
<name>A0A1H6YLD5_9MICO</name>
<dbReference type="Proteomes" id="UP000183315">
    <property type="component" value="Unassembled WGS sequence"/>
</dbReference>
<feature type="domain" description="AB hydrolase-1" evidence="5">
    <location>
        <begin position="80"/>
        <end position="381"/>
    </location>
</feature>
<feature type="region of interest" description="Disordered" evidence="4">
    <location>
        <begin position="1"/>
        <end position="28"/>
    </location>
</feature>
<dbReference type="InterPro" id="IPR008220">
    <property type="entry name" value="HAT_MetX-like"/>
</dbReference>
<keyword evidence="2" id="KW-0028">Amino-acid biosynthesis</keyword>
<keyword evidence="7" id="KW-1185">Reference proteome</keyword>
<feature type="active site" evidence="2 3">
    <location>
        <position position="350"/>
    </location>
</feature>
<feature type="active site" description="Nucleophile" evidence="2 3">
    <location>
        <position position="185"/>
    </location>
</feature>
<dbReference type="PANTHER" id="PTHR32268:SF11">
    <property type="entry name" value="HOMOSERINE O-ACETYLTRANSFERASE"/>
    <property type="match status" value="1"/>
</dbReference>
<dbReference type="InterPro" id="IPR029058">
    <property type="entry name" value="AB_hydrolase_fold"/>
</dbReference>
<dbReference type="Pfam" id="PF00561">
    <property type="entry name" value="Abhydrolase_1"/>
    <property type="match status" value="1"/>
</dbReference>
<reference evidence="7" key="1">
    <citation type="submission" date="2016-10" db="EMBL/GenBank/DDBJ databases">
        <authorList>
            <person name="Varghese N."/>
        </authorList>
    </citation>
    <scope>NUCLEOTIDE SEQUENCE [LARGE SCALE GENOMIC DNA]</scope>
    <source>
        <strain evidence="7">DSM 24868</strain>
    </source>
</reference>
<dbReference type="STRING" id="1043493.SAMN05421637_1706"/>
<comment type="subcellular location">
    <subcellularLocation>
        <location evidence="2">Cytoplasm</location>
    </subcellularLocation>
</comment>
<feature type="active site" evidence="2 3">
    <location>
        <position position="380"/>
    </location>
</feature>
<comment type="subunit">
    <text evidence="2">Homodimer.</text>
</comment>
<evidence type="ECO:0000313" key="6">
    <source>
        <dbReference type="EMBL" id="SEJ39747.1"/>
    </source>
</evidence>
<dbReference type="EC" id="2.3.1.31" evidence="2"/>
<dbReference type="OrthoDB" id="9800754at2"/>
<evidence type="ECO:0000259" key="5">
    <source>
        <dbReference type="Pfam" id="PF00561"/>
    </source>
</evidence>
<evidence type="ECO:0000313" key="7">
    <source>
        <dbReference type="Proteomes" id="UP000183315"/>
    </source>
</evidence>
<dbReference type="GO" id="GO:0005737">
    <property type="term" value="C:cytoplasm"/>
    <property type="evidence" value="ECO:0007669"/>
    <property type="project" value="UniProtKB-SubCell"/>
</dbReference>
<organism evidence="6 7">
    <name type="scientific">Demequina mangrovi</name>
    <dbReference type="NCBI Taxonomy" id="1043493"/>
    <lineage>
        <taxon>Bacteria</taxon>
        <taxon>Bacillati</taxon>
        <taxon>Actinomycetota</taxon>
        <taxon>Actinomycetes</taxon>
        <taxon>Micrococcales</taxon>
        <taxon>Demequinaceae</taxon>
        <taxon>Demequina</taxon>
    </lineage>
</organism>
<evidence type="ECO:0000256" key="2">
    <source>
        <dbReference type="HAMAP-Rule" id="MF_00296"/>
    </source>
</evidence>
<dbReference type="UniPathway" id="UPA00051">
    <property type="reaction ID" value="UER00074"/>
</dbReference>
<feature type="binding site" evidence="2">
    <location>
        <position position="257"/>
    </location>
    <ligand>
        <name>substrate</name>
    </ligand>
</feature>
<protein>
    <recommendedName>
        <fullName evidence="2">Homoserine O-acetyltransferase</fullName>
        <shortName evidence="2">HAT</shortName>
        <ecNumber evidence="2">2.3.1.31</ecNumber>
    </recommendedName>
    <alternativeName>
        <fullName evidence="2">Homoserine transacetylase</fullName>
        <shortName evidence="2">HTA</shortName>
    </alternativeName>
</protein>
<dbReference type="HAMAP" id="MF_00296">
    <property type="entry name" value="MetX_acyltransf"/>
    <property type="match status" value="1"/>
</dbReference>
<dbReference type="PIRSF" id="PIRSF000443">
    <property type="entry name" value="Homoser_Ac_trans"/>
    <property type="match status" value="1"/>
</dbReference>
<evidence type="ECO:0000256" key="4">
    <source>
        <dbReference type="SAM" id="MobiDB-lite"/>
    </source>
</evidence>
<dbReference type="RefSeq" id="WP_081953188.1">
    <property type="nucleotide sequence ID" value="NZ_BBLU01000004.1"/>
</dbReference>
<feature type="binding site" evidence="2">
    <location>
        <position position="381"/>
    </location>
    <ligand>
        <name>substrate</name>
    </ligand>
</feature>
<comment type="caution">
    <text evidence="2">Lacks conserved residue(s) required for the propagation of feature annotation.</text>
</comment>
<keyword evidence="2" id="KW-0963">Cytoplasm</keyword>
<keyword evidence="2" id="KW-0012">Acyltransferase</keyword>
<comment type="similarity">
    <text evidence="2">Belongs to the AB hydrolase superfamily. MetX family.</text>
</comment>
<dbReference type="Gene3D" id="3.40.50.1820">
    <property type="entry name" value="alpha/beta hydrolase"/>
    <property type="match status" value="1"/>
</dbReference>
<dbReference type="SUPFAM" id="SSF53474">
    <property type="entry name" value="alpha/beta-Hydrolases"/>
    <property type="match status" value="1"/>
</dbReference>
<dbReference type="InterPro" id="IPR000073">
    <property type="entry name" value="AB_hydrolase_1"/>
</dbReference>
<dbReference type="NCBIfam" id="NF001209">
    <property type="entry name" value="PRK00175.1"/>
    <property type="match status" value="1"/>
</dbReference>
<dbReference type="eggNOG" id="COG2021">
    <property type="taxonomic scope" value="Bacteria"/>
</dbReference>
<comment type="catalytic activity">
    <reaction evidence="2">
        <text>L-homoserine + acetyl-CoA = O-acetyl-L-homoserine + CoA</text>
        <dbReference type="Rhea" id="RHEA:13701"/>
        <dbReference type="ChEBI" id="CHEBI:57287"/>
        <dbReference type="ChEBI" id="CHEBI:57288"/>
        <dbReference type="ChEBI" id="CHEBI:57476"/>
        <dbReference type="ChEBI" id="CHEBI:57716"/>
        <dbReference type="EC" id="2.3.1.31"/>
    </reaction>
</comment>
<sequence length="408" mass="43329">MSGDHVETGWAPGSTPTREQTRETLGPIPASAAWRPGDLPGARRFLDIGWLPLEADPRGGLDVTLAYETWGELNEARDNAVYVAHAFTGDSHVAGDAEDGHPTGGWWNGLVGPGRPIDTDRFYVVSANVVGGCQGTTGPAHPHPSDGHPWGSEFPYVTLHDMVVAEARLADHLGIDAWALVIGPSMGGMRAVEWAASFPERVRAIGAIGATAATTADQIAWHATQGAAIRLDPAFRGGDYYEAAPGEGPHTGLGIARAIAHTTYRSGPELNGRFGRDAQDGDVLRPEGIFAVESYLDHHAEKLARRFDANTYLRMLHAINTHDVGRGRGGVEAALADFDGEALVIAIDSDRLYPLADSERLAAALPRCEGVTLLHSEVGHDGFLVEGSGLDDAVREVLARASSRATRA</sequence>
<gene>
    <name evidence="2" type="primary">metXA</name>
    <name evidence="6" type="ORF">SAMN05421637_1706</name>
</gene>
<dbReference type="GO" id="GO:0009092">
    <property type="term" value="P:homoserine metabolic process"/>
    <property type="evidence" value="ECO:0007669"/>
    <property type="project" value="TreeGrafter"/>
</dbReference>
<dbReference type="EMBL" id="FNZI01000003">
    <property type="protein sequence ID" value="SEJ39747.1"/>
    <property type="molecule type" value="Genomic_DNA"/>
</dbReference>
<keyword evidence="2" id="KW-0486">Methionine biosynthesis</keyword>
<evidence type="ECO:0000256" key="3">
    <source>
        <dbReference type="PIRSR" id="PIRSR000443-1"/>
    </source>
</evidence>
<accession>A0A1H6YLD5</accession>
<comment type="function">
    <text evidence="2">Transfers an acetyl group from acetyl-CoA to L-homoserine, forming acetyl-L-homoserine.</text>
</comment>
<dbReference type="Gene3D" id="1.10.1740.110">
    <property type="match status" value="1"/>
</dbReference>
<comment type="pathway">
    <text evidence="2">Amino-acid biosynthesis; L-methionine biosynthesis via de novo pathway; O-acetyl-L-homoserine from L-homoserine: step 1/1.</text>
</comment>
<evidence type="ECO:0000256" key="1">
    <source>
        <dbReference type="ARBA" id="ARBA00022679"/>
    </source>
</evidence>
<dbReference type="AlphaFoldDB" id="A0A1H6YLD5"/>
<dbReference type="GO" id="GO:0004414">
    <property type="term" value="F:homoserine O-acetyltransferase activity"/>
    <property type="evidence" value="ECO:0007669"/>
    <property type="project" value="UniProtKB-UniRule"/>
</dbReference>
<proteinExistence type="inferred from homology"/>
<keyword evidence="1 2" id="KW-0808">Transferase</keyword>
<dbReference type="GO" id="GO:0009086">
    <property type="term" value="P:methionine biosynthetic process"/>
    <property type="evidence" value="ECO:0007669"/>
    <property type="project" value="UniProtKB-UniRule"/>
</dbReference>
<dbReference type="NCBIfam" id="TIGR01392">
    <property type="entry name" value="homoserO_Ac_trn"/>
    <property type="match status" value="1"/>
</dbReference>